<evidence type="ECO:0000313" key="1">
    <source>
        <dbReference type="EMBL" id="OGF26072.1"/>
    </source>
</evidence>
<dbReference type="EMBL" id="MFGB01000017">
    <property type="protein sequence ID" value="OGF26072.1"/>
    <property type="molecule type" value="Genomic_DNA"/>
</dbReference>
<evidence type="ECO:0000313" key="2">
    <source>
        <dbReference type="Proteomes" id="UP000178367"/>
    </source>
</evidence>
<gene>
    <name evidence="1" type="ORF">A2227_02540</name>
</gene>
<reference evidence="1 2" key="1">
    <citation type="journal article" date="2016" name="Nat. Commun.">
        <title>Thousands of microbial genomes shed light on interconnected biogeochemical processes in an aquifer system.</title>
        <authorList>
            <person name="Anantharaman K."/>
            <person name="Brown C.T."/>
            <person name="Hug L.A."/>
            <person name="Sharon I."/>
            <person name="Castelle C.J."/>
            <person name="Probst A.J."/>
            <person name="Thomas B.C."/>
            <person name="Singh A."/>
            <person name="Wilkins M.J."/>
            <person name="Karaoz U."/>
            <person name="Brodie E.L."/>
            <person name="Williams K.H."/>
            <person name="Hubbard S.S."/>
            <person name="Banfield J.F."/>
        </authorList>
    </citation>
    <scope>NUCLEOTIDE SEQUENCE [LARGE SCALE GENOMIC DNA]</scope>
</reference>
<sequence length="93" mass="10606">MGIFSLVFISLIIGRQMSQSLLISEKPINFEPREISITLSITDADKQLHLFKYITLAGILKCSTYAFNDFIPISCRGLLLVIKVIMNLRLRLF</sequence>
<comment type="caution">
    <text evidence="1">The sequence shown here is derived from an EMBL/GenBank/DDBJ whole genome shotgun (WGS) entry which is preliminary data.</text>
</comment>
<protein>
    <submittedName>
        <fullName evidence="1">Uncharacterized protein</fullName>
    </submittedName>
</protein>
<proteinExistence type="predicted"/>
<dbReference type="STRING" id="1797994.A2227_02540"/>
<dbReference type="Proteomes" id="UP000178367">
    <property type="component" value="Unassembled WGS sequence"/>
</dbReference>
<name>A0A1F5SHH0_9BACT</name>
<accession>A0A1F5SHH0</accession>
<organism evidence="1 2">
    <name type="scientific">Candidatus Falkowbacteria bacterium RIFOXYA2_FULL_47_19</name>
    <dbReference type="NCBI Taxonomy" id="1797994"/>
    <lineage>
        <taxon>Bacteria</taxon>
        <taxon>Candidatus Falkowiibacteriota</taxon>
    </lineage>
</organism>
<dbReference type="AlphaFoldDB" id="A0A1F5SHH0"/>